<evidence type="ECO:0000256" key="1">
    <source>
        <dbReference type="SAM" id="Phobius"/>
    </source>
</evidence>
<protein>
    <submittedName>
        <fullName evidence="3">Hypothetical_protein</fullName>
    </submittedName>
</protein>
<keyword evidence="1" id="KW-0812">Transmembrane</keyword>
<dbReference type="Proteomes" id="UP001642409">
    <property type="component" value="Unassembled WGS sequence"/>
</dbReference>
<keyword evidence="4" id="KW-1185">Reference proteome</keyword>
<evidence type="ECO:0000313" key="4">
    <source>
        <dbReference type="Proteomes" id="UP001642409"/>
    </source>
</evidence>
<keyword evidence="1" id="KW-0472">Membrane</keyword>
<evidence type="ECO:0000313" key="2">
    <source>
        <dbReference type="EMBL" id="CAI9951930.1"/>
    </source>
</evidence>
<sequence length="135" mass="16258">MRECWNPSACGRSSPLQYIPVRISRQTRLDANRSRPVRSVSSLMHFAHQVKIYDVRQNQNWSQTHLSVHMISLVQCIWNRDQMARQRWLYRLITSRLECAQFEFGIIHREQIFIEYFSTLLTVLFVIIMYYFVLS</sequence>
<comment type="caution">
    <text evidence="2">The sequence shown here is derived from an EMBL/GenBank/DDBJ whole genome shotgun (WGS) entry which is preliminary data.</text>
</comment>
<dbReference type="AlphaFoldDB" id="A0AA86Q450"/>
<gene>
    <name evidence="2" type="ORF">HINF_LOCUS39575</name>
    <name evidence="3" type="ORF">HINF_LOCUS78209</name>
</gene>
<organism evidence="2">
    <name type="scientific">Hexamita inflata</name>
    <dbReference type="NCBI Taxonomy" id="28002"/>
    <lineage>
        <taxon>Eukaryota</taxon>
        <taxon>Metamonada</taxon>
        <taxon>Diplomonadida</taxon>
        <taxon>Hexamitidae</taxon>
        <taxon>Hexamitinae</taxon>
        <taxon>Hexamita</taxon>
    </lineage>
</organism>
<feature type="transmembrane region" description="Helical" evidence="1">
    <location>
        <begin position="113"/>
        <end position="133"/>
    </location>
</feature>
<accession>A0AA86Q450</accession>
<proteinExistence type="predicted"/>
<keyword evidence="1" id="KW-1133">Transmembrane helix</keyword>
<dbReference type="EMBL" id="CATOUU010000828">
    <property type="protein sequence ID" value="CAI9951930.1"/>
    <property type="molecule type" value="Genomic_DNA"/>
</dbReference>
<reference evidence="3 4" key="2">
    <citation type="submission" date="2024-07" db="EMBL/GenBank/DDBJ databases">
        <authorList>
            <person name="Akdeniz Z."/>
        </authorList>
    </citation>
    <scope>NUCLEOTIDE SEQUENCE [LARGE SCALE GENOMIC DNA]</scope>
</reference>
<reference evidence="2" key="1">
    <citation type="submission" date="2023-06" db="EMBL/GenBank/DDBJ databases">
        <authorList>
            <person name="Kurt Z."/>
        </authorList>
    </citation>
    <scope>NUCLEOTIDE SEQUENCE</scope>
</reference>
<dbReference type="EMBL" id="CAXDID020000819">
    <property type="protein sequence ID" value="CAL6114706.1"/>
    <property type="molecule type" value="Genomic_DNA"/>
</dbReference>
<name>A0AA86Q450_9EUKA</name>
<evidence type="ECO:0000313" key="3">
    <source>
        <dbReference type="EMBL" id="CAL6114706.1"/>
    </source>
</evidence>